<dbReference type="Gene3D" id="1.20.1280.50">
    <property type="match status" value="1"/>
</dbReference>
<evidence type="ECO:0000256" key="1">
    <source>
        <dbReference type="SAM" id="MobiDB-lite"/>
    </source>
</evidence>
<dbReference type="InterPro" id="IPR001810">
    <property type="entry name" value="F-box_dom"/>
</dbReference>
<dbReference type="Pfam" id="PF12937">
    <property type="entry name" value="F-box-like"/>
    <property type="match status" value="1"/>
</dbReference>
<dbReference type="InterPro" id="IPR036047">
    <property type="entry name" value="F-box-like_dom_sf"/>
</dbReference>
<organism evidence="3 4">
    <name type="scientific">Knipowitschia caucasica</name>
    <name type="common">Caucasian dwarf goby</name>
    <name type="synonym">Pomatoschistus caucasicus</name>
    <dbReference type="NCBI Taxonomy" id="637954"/>
    <lineage>
        <taxon>Eukaryota</taxon>
        <taxon>Metazoa</taxon>
        <taxon>Chordata</taxon>
        <taxon>Craniata</taxon>
        <taxon>Vertebrata</taxon>
        <taxon>Euteleostomi</taxon>
        <taxon>Actinopterygii</taxon>
        <taxon>Neopterygii</taxon>
        <taxon>Teleostei</taxon>
        <taxon>Neoteleostei</taxon>
        <taxon>Acanthomorphata</taxon>
        <taxon>Gobiaria</taxon>
        <taxon>Gobiiformes</taxon>
        <taxon>Gobioidei</taxon>
        <taxon>Gobiidae</taxon>
        <taxon>Gobiinae</taxon>
        <taxon>Knipowitschia</taxon>
    </lineage>
</organism>
<feature type="region of interest" description="Disordered" evidence="1">
    <location>
        <begin position="181"/>
        <end position="220"/>
    </location>
</feature>
<proteinExistence type="predicted"/>
<sequence>MASLVKEPLFETSGRAPGQNKTLYYLAITKTEVIWRWWKISLRAVDRNTRPGEEKQSHQEMLEDSSFQSEISTVFGRDILDYTKRLCQGHWNFLEHLPDPLLLRILGFLELEDVGQLLRTSRRFWKLCQSEQFWESAVRQRCSTLPDDVVSLSRGIGWRRIFFTNKIQLQLLLNRHRVKTLEQDSGDRNPPTDRSPKTDEGPLGSSISSREVSPSDTLSAVVSLEMDSSAPSDLNFSPEDGKHGMMEDFLADVERFRLLESGEADGE</sequence>
<protein>
    <recommendedName>
        <fullName evidence="2">F-box domain-containing protein</fullName>
    </recommendedName>
</protein>
<accession>A0AAV2JNT8</accession>
<dbReference type="EMBL" id="OZ035836">
    <property type="protein sequence ID" value="CAL1579361.1"/>
    <property type="molecule type" value="Genomic_DNA"/>
</dbReference>
<evidence type="ECO:0000313" key="4">
    <source>
        <dbReference type="Proteomes" id="UP001497482"/>
    </source>
</evidence>
<evidence type="ECO:0000313" key="3">
    <source>
        <dbReference type="EMBL" id="CAL1579361.1"/>
    </source>
</evidence>
<name>A0AAV2JNT8_KNICA</name>
<dbReference type="Proteomes" id="UP001497482">
    <property type="component" value="Chromosome 14"/>
</dbReference>
<dbReference type="AlphaFoldDB" id="A0AAV2JNT8"/>
<gene>
    <name evidence="3" type="ORF">KC01_LOCUS10421</name>
</gene>
<dbReference type="PROSITE" id="PS50181">
    <property type="entry name" value="FBOX"/>
    <property type="match status" value="1"/>
</dbReference>
<evidence type="ECO:0000259" key="2">
    <source>
        <dbReference type="PROSITE" id="PS50181"/>
    </source>
</evidence>
<feature type="domain" description="F-box" evidence="2">
    <location>
        <begin position="91"/>
        <end position="137"/>
    </location>
</feature>
<keyword evidence="4" id="KW-1185">Reference proteome</keyword>
<feature type="compositionally biased region" description="Basic and acidic residues" evidence="1">
    <location>
        <begin position="181"/>
        <end position="200"/>
    </location>
</feature>
<dbReference type="SUPFAM" id="SSF81383">
    <property type="entry name" value="F-box domain"/>
    <property type="match status" value="1"/>
</dbReference>
<reference evidence="3 4" key="1">
    <citation type="submission" date="2024-04" db="EMBL/GenBank/DDBJ databases">
        <authorList>
            <person name="Waldvogel A.-M."/>
            <person name="Schoenle A."/>
        </authorList>
    </citation>
    <scope>NUCLEOTIDE SEQUENCE [LARGE SCALE GENOMIC DNA]</scope>
</reference>
<feature type="compositionally biased region" description="Polar residues" evidence="1">
    <location>
        <begin position="205"/>
        <end position="220"/>
    </location>
</feature>